<feature type="compositionally biased region" description="Polar residues" evidence="3">
    <location>
        <begin position="1063"/>
        <end position="1081"/>
    </location>
</feature>
<dbReference type="SUPFAM" id="SSF48366">
    <property type="entry name" value="Ras GEF"/>
    <property type="match status" value="1"/>
</dbReference>
<dbReference type="InterPro" id="IPR000651">
    <property type="entry name" value="Ras-like_Gua-exchang_fac_N"/>
</dbReference>
<evidence type="ECO:0000259" key="5">
    <source>
        <dbReference type="PROSITE" id="PS50212"/>
    </source>
</evidence>
<keyword evidence="1 2" id="KW-0344">Guanine-nucleotide releasing factor</keyword>
<evidence type="ECO:0000313" key="6">
    <source>
        <dbReference type="EMBL" id="KAJ3179406.1"/>
    </source>
</evidence>
<dbReference type="InterPro" id="IPR036964">
    <property type="entry name" value="RASGEF_cat_dom_sf"/>
</dbReference>
<dbReference type="InterPro" id="IPR001895">
    <property type="entry name" value="RASGEF_cat_dom"/>
</dbReference>
<feature type="region of interest" description="Disordered" evidence="3">
    <location>
        <begin position="1055"/>
        <end position="1161"/>
    </location>
</feature>
<feature type="compositionally biased region" description="Low complexity" evidence="3">
    <location>
        <begin position="1124"/>
        <end position="1134"/>
    </location>
</feature>
<feature type="domain" description="Ras-GEF" evidence="4">
    <location>
        <begin position="859"/>
        <end position="1101"/>
    </location>
</feature>
<proteinExistence type="predicted"/>
<comment type="caution">
    <text evidence="6">The sequence shown here is derived from an EMBL/GenBank/DDBJ whole genome shotgun (WGS) entry which is preliminary data.</text>
</comment>
<feature type="region of interest" description="Disordered" evidence="3">
    <location>
        <begin position="537"/>
        <end position="559"/>
    </location>
</feature>
<evidence type="ECO:0000313" key="7">
    <source>
        <dbReference type="Proteomes" id="UP001212152"/>
    </source>
</evidence>
<name>A0AAD5TKP6_9FUNG</name>
<dbReference type="GO" id="GO:0007265">
    <property type="term" value="P:Ras protein signal transduction"/>
    <property type="evidence" value="ECO:0007669"/>
    <property type="project" value="TreeGrafter"/>
</dbReference>
<gene>
    <name evidence="6" type="ORF">HDU87_003016</name>
</gene>
<dbReference type="SMART" id="SM00147">
    <property type="entry name" value="RasGEF"/>
    <property type="match status" value="1"/>
</dbReference>
<feature type="compositionally biased region" description="Pro residues" evidence="3">
    <location>
        <begin position="1109"/>
        <end position="1123"/>
    </location>
</feature>
<evidence type="ECO:0000256" key="1">
    <source>
        <dbReference type="ARBA" id="ARBA00022658"/>
    </source>
</evidence>
<feature type="compositionally biased region" description="Polar residues" evidence="3">
    <location>
        <begin position="537"/>
        <end position="551"/>
    </location>
</feature>
<dbReference type="PROSITE" id="PS50009">
    <property type="entry name" value="RASGEF_CAT"/>
    <property type="match status" value="1"/>
</dbReference>
<feature type="region of interest" description="Disordered" evidence="3">
    <location>
        <begin position="470"/>
        <end position="489"/>
    </location>
</feature>
<feature type="region of interest" description="Disordered" evidence="3">
    <location>
        <begin position="1234"/>
        <end position="1258"/>
    </location>
</feature>
<dbReference type="GO" id="GO:0005886">
    <property type="term" value="C:plasma membrane"/>
    <property type="evidence" value="ECO:0007669"/>
    <property type="project" value="TreeGrafter"/>
</dbReference>
<feature type="compositionally biased region" description="Polar residues" evidence="3">
    <location>
        <begin position="110"/>
        <end position="120"/>
    </location>
</feature>
<dbReference type="InterPro" id="IPR023578">
    <property type="entry name" value="Ras_GEF_dom_sf"/>
</dbReference>
<feature type="region of interest" description="Disordered" evidence="3">
    <location>
        <begin position="92"/>
        <end position="126"/>
    </location>
</feature>
<dbReference type="InterPro" id="IPR008937">
    <property type="entry name" value="Ras-like_GEF"/>
</dbReference>
<dbReference type="Gene3D" id="1.10.840.10">
    <property type="entry name" value="Ras guanine-nucleotide exchange factors catalytic domain"/>
    <property type="match status" value="1"/>
</dbReference>
<dbReference type="Pfam" id="PF00618">
    <property type="entry name" value="RasGEF_N"/>
    <property type="match status" value="1"/>
</dbReference>
<dbReference type="CDD" id="cd06224">
    <property type="entry name" value="REM"/>
    <property type="match status" value="1"/>
</dbReference>
<feature type="region of interest" description="Disordered" evidence="3">
    <location>
        <begin position="213"/>
        <end position="315"/>
    </location>
</feature>
<sequence>MPGGGGVKRAGTVGPARINTVRRHNRQASAEAVIAQAVAQSPLSSKAVDDIFDAYSAVQSPSTPLPAAPLLANRRRTIIEQMVVMLEQPASPHDQMADLSPDDLEPPPGSTSLNESPSHNVTDEQRTPTSLLALFKAPSDATPADEGPSLSHVGLPLVHPGHSIGPDQVIAESPNSSAPATPPAAHPGSSTGQDHNNLAAYSTSLVSIRDQDEVSISTSDSPTLGDLNLKGSQTLQSRAASNSEMSPRPTPPPDASPKGEKKRGGLNNIFSKRKKSESPMTIIPQSLHGQGSGPPQPESREKSKTSDPNSGKGLFARMRKTNSASKIDVIKVAPEILVPEEKTPSDVFPLSATEPLAVDAGGGGPALQPHAAAPPVAVIHRRSAAGPRIQTIVHELNEDTAPRPIPQRQYESIELLNDRAVARTTKPIFEERSELRAERPELRKSFDNLQVDKKSRLTAEIFSFGKKKKQPDAWAGSSLSLGSPASGSVAFETASPRGLGAISPATSPMHAMSGGVAVRKSKRPLCIVTKLGGQSETNAVDDSPLSATTATPAKEHRRTPSRNFKDWYAKYANEATKQRLEEVSEERQFADPITIEFIFGSKLSGPKDAVHSFAKAARCYEFNRRDPGWDHRSAEEAPGASKCRDDEHMALVDDIAYKYRPLDIFYDGKLKNVTYTQSAHGPVLDIVVAGKGDDLLDALIFPLEQDMSYAEVFLATYRFYMRSSLLMDSLIEWYNVDIDPEIAASPPGGSVSGQGPSERPQQEAFLKKHRKHIQSRVVRVLMMWIKNHWHDFQEDGTLFRTLQALVDHISSIGFGDGQKLSQAVREQRLSWYTTQYIPAFPPKRNHTLDNTKPWALLWEPDDFAKGLTYIDHFLFRQIRPDAYLHVLARPVPLEGAGRNVPLKVLLEYVNWFRLVGCYTATTVLQEDNPKKRSRALKHLIKIAKCCRDLRNYNTLFAIMWGLKRPAIAKDIHSWEGVSTKHIEVFMSLGTLMDPADGHATYWAEFEKARPPAIPFLGCYMRDMLEIHQEAPMYLDAVSPESQGIGISLQARMTLPRRSPNAEPGSSSNVATIPAPENTTTVSSDANSGAAAAPASNDTETDSGANSNVSPPPDPPAVSSPPPADTSSTSTPAPADDYEITNDDADGDGAHQQQQQREEPTIHFQKYYDLYAAAAELEMFRVGSAVYPPPSTDKDAGSLLLTHIRDVSIQKHSGLWVYDILAEKSSGIILSNGTATTTTTLPRAPGSGGPAGDASGSSLLSPVDISKVASPIEINPAGNALRGGD</sequence>
<feature type="compositionally biased region" description="Acidic residues" evidence="3">
    <location>
        <begin position="1135"/>
        <end position="1146"/>
    </location>
</feature>
<dbReference type="Gene3D" id="1.20.870.10">
    <property type="entry name" value="Son of sevenless (SoS) protein Chain: S domain 1"/>
    <property type="match status" value="1"/>
</dbReference>
<dbReference type="PROSITE" id="PS50212">
    <property type="entry name" value="RASGEF_NTER"/>
    <property type="match status" value="1"/>
</dbReference>
<evidence type="ECO:0000259" key="4">
    <source>
        <dbReference type="PROSITE" id="PS50009"/>
    </source>
</evidence>
<protein>
    <submittedName>
        <fullName evidence="6">Uncharacterized protein</fullName>
    </submittedName>
</protein>
<feature type="compositionally biased region" description="Low complexity" evidence="3">
    <location>
        <begin position="475"/>
        <end position="488"/>
    </location>
</feature>
<accession>A0AAD5TKP6</accession>
<evidence type="ECO:0000256" key="2">
    <source>
        <dbReference type="PROSITE-ProRule" id="PRU00168"/>
    </source>
</evidence>
<dbReference type="SMART" id="SM00229">
    <property type="entry name" value="RasGEFN"/>
    <property type="match status" value="1"/>
</dbReference>
<reference evidence="6" key="1">
    <citation type="submission" date="2020-05" db="EMBL/GenBank/DDBJ databases">
        <title>Phylogenomic resolution of chytrid fungi.</title>
        <authorList>
            <person name="Stajich J.E."/>
            <person name="Amses K."/>
            <person name="Simmons R."/>
            <person name="Seto K."/>
            <person name="Myers J."/>
            <person name="Bonds A."/>
            <person name="Quandt C.A."/>
            <person name="Barry K."/>
            <person name="Liu P."/>
            <person name="Grigoriev I."/>
            <person name="Longcore J.E."/>
            <person name="James T.Y."/>
        </authorList>
    </citation>
    <scope>NUCLEOTIDE SEQUENCE</scope>
    <source>
        <strain evidence="6">JEL0379</strain>
    </source>
</reference>
<dbReference type="Proteomes" id="UP001212152">
    <property type="component" value="Unassembled WGS sequence"/>
</dbReference>
<feature type="compositionally biased region" description="Polar residues" evidence="3">
    <location>
        <begin position="230"/>
        <end position="245"/>
    </location>
</feature>
<feature type="region of interest" description="Disordered" evidence="3">
    <location>
        <begin position="139"/>
        <end position="196"/>
    </location>
</feature>
<dbReference type="Pfam" id="PF00617">
    <property type="entry name" value="RasGEF"/>
    <property type="match status" value="1"/>
</dbReference>
<dbReference type="PANTHER" id="PTHR23113">
    <property type="entry name" value="GUANINE NUCLEOTIDE EXCHANGE FACTOR"/>
    <property type="match status" value="1"/>
</dbReference>
<feature type="domain" description="N-terminal Ras-GEF" evidence="5">
    <location>
        <begin position="683"/>
        <end position="829"/>
    </location>
</feature>
<evidence type="ECO:0000256" key="3">
    <source>
        <dbReference type="SAM" id="MobiDB-lite"/>
    </source>
</evidence>
<dbReference type="GO" id="GO:0005085">
    <property type="term" value="F:guanyl-nucleotide exchange factor activity"/>
    <property type="evidence" value="ECO:0007669"/>
    <property type="project" value="UniProtKB-KW"/>
</dbReference>
<feature type="compositionally biased region" description="Low complexity" evidence="3">
    <location>
        <begin position="1234"/>
        <end position="1244"/>
    </location>
</feature>
<dbReference type="EMBL" id="JADGJQ010000021">
    <property type="protein sequence ID" value="KAJ3179406.1"/>
    <property type="molecule type" value="Genomic_DNA"/>
</dbReference>
<keyword evidence="7" id="KW-1185">Reference proteome</keyword>
<dbReference type="PANTHER" id="PTHR23113:SF99">
    <property type="entry name" value="RASGEF DOMAIN-CONTAINING PROTEIN"/>
    <property type="match status" value="1"/>
</dbReference>
<feature type="compositionally biased region" description="Low complexity" evidence="3">
    <location>
        <begin position="1082"/>
        <end position="1097"/>
    </location>
</feature>
<organism evidence="6 7">
    <name type="scientific">Geranomyces variabilis</name>
    <dbReference type="NCBI Taxonomy" id="109894"/>
    <lineage>
        <taxon>Eukaryota</taxon>
        <taxon>Fungi</taxon>
        <taxon>Fungi incertae sedis</taxon>
        <taxon>Chytridiomycota</taxon>
        <taxon>Chytridiomycota incertae sedis</taxon>
        <taxon>Chytridiomycetes</taxon>
        <taxon>Spizellomycetales</taxon>
        <taxon>Powellomycetaceae</taxon>
        <taxon>Geranomyces</taxon>
    </lineage>
</organism>